<accession>A0A0E0P205</accession>
<feature type="compositionally biased region" description="Pro residues" evidence="3">
    <location>
        <begin position="109"/>
        <end position="121"/>
    </location>
</feature>
<evidence type="ECO:0000256" key="1">
    <source>
        <dbReference type="ARBA" id="ARBA00022737"/>
    </source>
</evidence>
<feature type="compositionally biased region" description="Basic and acidic residues" evidence="3">
    <location>
        <begin position="337"/>
        <end position="349"/>
    </location>
</feature>
<feature type="compositionally biased region" description="Low complexity" evidence="3">
    <location>
        <begin position="33"/>
        <end position="43"/>
    </location>
</feature>
<dbReference type="eggNOG" id="KOG4197">
    <property type="taxonomic scope" value="Eukaryota"/>
</dbReference>
<feature type="compositionally biased region" description="Basic and acidic residues" evidence="3">
    <location>
        <begin position="468"/>
        <end position="489"/>
    </location>
</feature>
<feature type="compositionally biased region" description="Basic and acidic residues" evidence="3">
    <location>
        <begin position="17"/>
        <end position="27"/>
    </location>
</feature>
<dbReference type="PANTHER" id="PTHR47928:SF207">
    <property type="entry name" value="PENTATRICOPEPTIDE REPEAT-CONTAINING PROTEIN"/>
    <property type="match status" value="1"/>
</dbReference>
<dbReference type="EnsemblPlants" id="ORUFI03G37520.1">
    <property type="protein sequence ID" value="ORUFI03G37520.1"/>
    <property type="gene ID" value="ORUFI03G37520"/>
</dbReference>
<dbReference type="AlphaFoldDB" id="A0A0E0P205"/>
<dbReference type="Proteomes" id="UP000008022">
    <property type="component" value="Unassembled WGS sequence"/>
</dbReference>
<feature type="region of interest" description="Disordered" evidence="3">
    <location>
        <begin position="1"/>
        <end position="134"/>
    </location>
</feature>
<keyword evidence="2" id="KW-0809">Transit peptide</keyword>
<dbReference type="InterPro" id="IPR002885">
    <property type="entry name" value="PPR_rpt"/>
</dbReference>
<evidence type="ECO:0000256" key="2">
    <source>
        <dbReference type="ARBA" id="ARBA00022946"/>
    </source>
</evidence>
<dbReference type="InterPro" id="IPR011990">
    <property type="entry name" value="TPR-like_helical_dom_sf"/>
</dbReference>
<keyword evidence="5" id="KW-1185">Reference proteome</keyword>
<protein>
    <recommendedName>
        <fullName evidence="6">Pentatricopeptide repeat-containing protein</fullName>
    </recommendedName>
</protein>
<proteinExistence type="predicted"/>
<feature type="region of interest" description="Disordered" evidence="3">
    <location>
        <begin position="290"/>
        <end position="417"/>
    </location>
</feature>
<organism evidence="4 5">
    <name type="scientific">Oryza rufipogon</name>
    <name type="common">Brownbeard rice</name>
    <name type="synonym">Asian wild rice</name>
    <dbReference type="NCBI Taxonomy" id="4529"/>
    <lineage>
        <taxon>Eukaryota</taxon>
        <taxon>Viridiplantae</taxon>
        <taxon>Streptophyta</taxon>
        <taxon>Embryophyta</taxon>
        <taxon>Tracheophyta</taxon>
        <taxon>Spermatophyta</taxon>
        <taxon>Magnoliopsida</taxon>
        <taxon>Liliopsida</taxon>
        <taxon>Poales</taxon>
        <taxon>Poaceae</taxon>
        <taxon>BOP clade</taxon>
        <taxon>Oryzoideae</taxon>
        <taxon>Oryzeae</taxon>
        <taxon>Oryzinae</taxon>
        <taxon>Oryza</taxon>
    </lineage>
</organism>
<sequence length="497" mass="53732">MVSSSAPRTGRPRRPQSRAERPGESGGRRRRLAPPSAAYALLPVAGLHPLPPPHPRNPHLRREAQPPLARSGSAPLPPCVGHHRLHGDLAVGGGHRRPRRSSPCHRAPYPLPLPSSPPPPQQRERCQPCRHARPSSASTAVRNGLVELYLAHGELASAWALVSCTAMVTSHARHGFLDEAVVLFFAMADDSGVCIDIVAAAAVAFSACTQIGDLALGREAHRRVAERKVALGFVAWNALVDMYTKCGDAAAAHRCFRRDARADQLVEDVEIDVEETRIMAPSCIVRETPPATALPSAFPPPSAGGDGRRRHRHLPRRGAAVPQKWGREQHAPAANAERQHAGDRASIERRRSRRHRGRRTRGDMQPPRGGHPGSRSRRHHGLHLATPRSTTTRPRFLGRNNGVASPDQIKSIDRTPPWTLGTRARWQEDETPSATCGGGGVPAAAARVGGEARAGVTGKAGLPAYPVQREEWGREREKGGRRKGEEEGRGCLADVAS</sequence>
<dbReference type="STRING" id="4529.A0A0E0P205"/>
<evidence type="ECO:0000256" key="3">
    <source>
        <dbReference type="SAM" id="MobiDB-lite"/>
    </source>
</evidence>
<dbReference type="InterPro" id="IPR050421">
    <property type="entry name" value="PPR"/>
</dbReference>
<name>A0A0E0P205_ORYRU</name>
<feature type="compositionally biased region" description="Basic residues" evidence="3">
    <location>
        <begin position="94"/>
        <end position="103"/>
    </location>
</feature>
<evidence type="ECO:0008006" key="6">
    <source>
        <dbReference type="Google" id="ProtNLM"/>
    </source>
</evidence>
<dbReference type="Pfam" id="PF01535">
    <property type="entry name" value="PPR"/>
    <property type="match status" value="2"/>
</dbReference>
<feature type="compositionally biased region" description="Basic residues" evidence="3">
    <location>
        <begin position="350"/>
        <end position="359"/>
    </location>
</feature>
<reference evidence="5" key="1">
    <citation type="submission" date="2013-06" db="EMBL/GenBank/DDBJ databases">
        <authorList>
            <person name="Zhao Q."/>
        </authorList>
    </citation>
    <scope>NUCLEOTIDE SEQUENCE</scope>
    <source>
        <strain evidence="5">cv. W1943</strain>
    </source>
</reference>
<evidence type="ECO:0000313" key="4">
    <source>
        <dbReference type="EnsemblPlants" id="ORUFI03G37520.1"/>
    </source>
</evidence>
<feature type="region of interest" description="Disordered" evidence="3">
    <location>
        <begin position="452"/>
        <end position="497"/>
    </location>
</feature>
<dbReference type="PANTHER" id="PTHR47928">
    <property type="entry name" value="REPEAT-CONTAINING PROTEIN, PUTATIVE-RELATED"/>
    <property type="match status" value="1"/>
</dbReference>
<keyword evidence="1" id="KW-0677">Repeat</keyword>
<reference evidence="4" key="2">
    <citation type="submission" date="2015-06" db="UniProtKB">
        <authorList>
            <consortium name="EnsemblPlants"/>
        </authorList>
    </citation>
    <scope>IDENTIFICATION</scope>
</reference>
<dbReference type="HOGENOM" id="CLU_549072_0_0_1"/>
<dbReference type="Gene3D" id="1.25.40.10">
    <property type="entry name" value="Tetratricopeptide repeat domain"/>
    <property type="match status" value="1"/>
</dbReference>
<dbReference type="Gramene" id="ORUFI03G37520.1">
    <property type="protein sequence ID" value="ORUFI03G37520.1"/>
    <property type="gene ID" value="ORUFI03G37520"/>
</dbReference>
<evidence type="ECO:0000313" key="5">
    <source>
        <dbReference type="Proteomes" id="UP000008022"/>
    </source>
</evidence>